<dbReference type="EC" id="3.2.1.52" evidence="3"/>
<evidence type="ECO:0000313" key="9">
    <source>
        <dbReference type="Proteomes" id="UP000294321"/>
    </source>
</evidence>
<dbReference type="InterPro" id="IPR036962">
    <property type="entry name" value="Glyco_hydro_3_N_sf"/>
</dbReference>
<sequence length="370" mass="41201">MNKFKRIAFGLVTGLAGALLTVSIASASTNQDQNNNDDNVQDTITRQVSHMSWRQKISQMIVGANLSNNPSQAAKEVRRYQLGGVLLNGNITRDKRLDYSMQRASHNSLLIGTDQEGGEVSRLSYNPSRYPSPRAAYRRGGWRGITKAYSYSAWKLRKLGINWNYAPDADVATSGYMNQYQRSFGKGPKMTAKYISYAVPAIQHQHVAATLKHFPGYGNANKDTDFASVISNRSIAYLKRNDFLPFKAGINKDVDSVMITNIILNKVQRGVPATLSRKDISLLRNDLHFNGVIVTDSLDAKSISSYAYRHHVSPAFLAMKAGNDMIMTSGSRKYTPQLTWAVKHGKLSKKQINASVRRILTMKAKLGLNY</sequence>
<keyword evidence="6" id="KW-0732">Signal</keyword>
<dbReference type="Gene3D" id="3.20.20.300">
    <property type="entry name" value="Glycoside hydrolase, family 3, N-terminal domain"/>
    <property type="match status" value="1"/>
</dbReference>
<name>A0A4P6ZLE5_9LACO</name>
<evidence type="ECO:0000256" key="6">
    <source>
        <dbReference type="SAM" id="SignalP"/>
    </source>
</evidence>
<comment type="catalytic activity">
    <reaction evidence="1">
        <text>Hydrolysis of terminal non-reducing N-acetyl-D-hexosamine residues in N-acetyl-beta-D-hexosaminides.</text>
        <dbReference type="EC" id="3.2.1.52"/>
    </reaction>
</comment>
<dbReference type="Pfam" id="PF00933">
    <property type="entry name" value="Glyco_hydro_3"/>
    <property type="match status" value="1"/>
</dbReference>
<dbReference type="InterPro" id="IPR017853">
    <property type="entry name" value="GH"/>
</dbReference>
<dbReference type="EMBL" id="CP034726">
    <property type="protein sequence ID" value="QBP18357.1"/>
    <property type="molecule type" value="Genomic_DNA"/>
</dbReference>
<comment type="similarity">
    <text evidence="2">Belongs to the glycosyl hydrolase 3 family.</text>
</comment>
<evidence type="ECO:0000256" key="1">
    <source>
        <dbReference type="ARBA" id="ARBA00001231"/>
    </source>
</evidence>
<evidence type="ECO:0000259" key="7">
    <source>
        <dbReference type="Pfam" id="PF00933"/>
    </source>
</evidence>
<dbReference type="GO" id="GO:0005975">
    <property type="term" value="P:carbohydrate metabolic process"/>
    <property type="evidence" value="ECO:0007669"/>
    <property type="project" value="InterPro"/>
</dbReference>
<dbReference type="InterPro" id="IPR001764">
    <property type="entry name" value="Glyco_hydro_3_N"/>
</dbReference>
<evidence type="ECO:0000313" key="8">
    <source>
        <dbReference type="EMBL" id="QBP18357.1"/>
    </source>
</evidence>
<evidence type="ECO:0000256" key="4">
    <source>
        <dbReference type="ARBA" id="ARBA00022801"/>
    </source>
</evidence>
<protein>
    <recommendedName>
        <fullName evidence="3">beta-N-acetylhexosaminidase</fullName>
        <ecNumber evidence="3">3.2.1.52</ecNumber>
    </recommendedName>
</protein>
<dbReference type="OrthoDB" id="9805821at2"/>
<dbReference type="Proteomes" id="UP000294321">
    <property type="component" value="Chromosome"/>
</dbReference>
<keyword evidence="4" id="KW-0378">Hydrolase</keyword>
<proteinExistence type="inferred from homology"/>
<keyword evidence="9" id="KW-1185">Reference proteome</keyword>
<organism evidence="8 9">
    <name type="scientific">Acetilactobacillus jinshanensis</name>
    <dbReference type="NCBI Taxonomy" id="1720083"/>
    <lineage>
        <taxon>Bacteria</taxon>
        <taxon>Bacillati</taxon>
        <taxon>Bacillota</taxon>
        <taxon>Bacilli</taxon>
        <taxon>Lactobacillales</taxon>
        <taxon>Lactobacillaceae</taxon>
        <taxon>Acetilactobacillus</taxon>
    </lineage>
</organism>
<accession>A0A4P6ZLE5</accession>
<dbReference type="InterPro" id="IPR050226">
    <property type="entry name" value="NagZ_Beta-hexosaminidase"/>
</dbReference>
<dbReference type="AlphaFoldDB" id="A0A4P6ZLE5"/>
<gene>
    <name evidence="8" type="ORF">ELX58_04225</name>
</gene>
<feature type="signal peptide" evidence="6">
    <location>
        <begin position="1"/>
        <end position="27"/>
    </location>
</feature>
<feature type="domain" description="Glycoside hydrolase family 3 N-terminal" evidence="7">
    <location>
        <begin position="54"/>
        <end position="361"/>
    </location>
</feature>
<dbReference type="PROSITE" id="PS00775">
    <property type="entry name" value="GLYCOSYL_HYDROL_F3"/>
    <property type="match status" value="1"/>
</dbReference>
<dbReference type="InterPro" id="IPR019800">
    <property type="entry name" value="Glyco_hydro_3_AS"/>
</dbReference>
<dbReference type="GO" id="GO:0009254">
    <property type="term" value="P:peptidoglycan turnover"/>
    <property type="evidence" value="ECO:0007669"/>
    <property type="project" value="TreeGrafter"/>
</dbReference>
<feature type="chain" id="PRO_5020359584" description="beta-N-acetylhexosaminidase" evidence="6">
    <location>
        <begin position="28"/>
        <end position="370"/>
    </location>
</feature>
<evidence type="ECO:0000256" key="2">
    <source>
        <dbReference type="ARBA" id="ARBA00005336"/>
    </source>
</evidence>
<dbReference type="KEGG" id="lji:ELX58_04225"/>
<dbReference type="SUPFAM" id="SSF51445">
    <property type="entry name" value="(Trans)glycosidases"/>
    <property type="match status" value="1"/>
</dbReference>
<reference evidence="9" key="1">
    <citation type="submission" date="2018-12" db="EMBL/GenBank/DDBJ databases">
        <title>A new species of lactobacillus.</title>
        <authorList>
            <person name="Jian Y."/>
            <person name="Xin L."/>
            <person name="Hong Z.J."/>
            <person name="Ming L.Z."/>
            <person name="Hong X.Z."/>
        </authorList>
    </citation>
    <scope>NUCLEOTIDE SEQUENCE [LARGE SCALE GENOMIC DNA]</scope>
    <source>
        <strain evidence="9">HSLZ-75</strain>
    </source>
</reference>
<keyword evidence="5" id="KW-0326">Glycosidase</keyword>
<dbReference type="PANTHER" id="PTHR30480">
    <property type="entry name" value="BETA-HEXOSAMINIDASE-RELATED"/>
    <property type="match status" value="1"/>
</dbReference>
<dbReference type="GO" id="GO:0004563">
    <property type="term" value="F:beta-N-acetylhexosaminidase activity"/>
    <property type="evidence" value="ECO:0007669"/>
    <property type="project" value="UniProtKB-EC"/>
</dbReference>
<evidence type="ECO:0000256" key="5">
    <source>
        <dbReference type="ARBA" id="ARBA00023295"/>
    </source>
</evidence>
<dbReference type="PANTHER" id="PTHR30480:SF13">
    <property type="entry name" value="BETA-HEXOSAMINIDASE"/>
    <property type="match status" value="1"/>
</dbReference>
<dbReference type="RefSeq" id="WP_133441916.1">
    <property type="nucleotide sequence ID" value="NZ_CP034726.1"/>
</dbReference>
<evidence type="ECO:0000256" key="3">
    <source>
        <dbReference type="ARBA" id="ARBA00012663"/>
    </source>
</evidence>